<proteinExistence type="predicted"/>
<sequence length="399" mass="42338">MRGDVMTGTRIEQWPWAGGPEVDWLRGSGVCGADPIGVVTAGGRDLVVLGPLDDWRSSDGNLGCGGVLLGGEGPILVVWDKSGVRVLPSGCPALPWLIVEPEGELAEILAALIRAVPSQWCQEFSEDLPENQGSVTLPEDPEWAGAHLPIPVPQGAPAEYLLVVGRRGGSVVMRECAGICDDWWQGTADLEAVDCVPEGIGLPEGWNGVTLGRTHVGHPTLVTEDVAGAKILCGEVAGDPVAEIVNGQLRRLRAPALPTCALLTVRSTAEGRAQLDPGATLIVTDAEILAGWGSTARPHRSLHHLSAEGDHLVIIDHGPLLPAHRPADRAQEYHSATVVRRERGDAPITTTLWWAPGDDTPRQVGNNCLAGHVIEGWYHPFVGTPVDPLLLGLWRELVG</sequence>
<dbReference type="AlphaFoldDB" id="A0A3E2DA62"/>
<protein>
    <submittedName>
        <fullName evidence="1">Uncharacterized protein</fullName>
    </submittedName>
</protein>
<dbReference type="Proteomes" id="UP000259211">
    <property type="component" value="Unassembled WGS sequence"/>
</dbReference>
<evidence type="ECO:0000313" key="2">
    <source>
        <dbReference type="Proteomes" id="UP000259211"/>
    </source>
</evidence>
<reference evidence="1 2" key="1">
    <citation type="submission" date="2017-07" db="EMBL/GenBank/DDBJ databases">
        <authorList>
            <person name="Sun Z.S."/>
            <person name="Albrecht U."/>
            <person name="Echele G."/>
            <person name="Lee C.C."/>
        </authorList>
    </citation>
    <scope>NUCLEOTIDE SEQUENCE [LARGE SCALE GENOMIC DNA]</scope>
    <source>
        <strain evidence="1 2">P16-029</strain>
    </source>
</reference>
<name>A0A3E2DA62_9ACTN</name>
<dbReference type="EMBL" id="NOWI01000010">
    <property type="protein sequence ID" value="RFT42312.1"/>
    <property type="molecule type" value="Genomic_DNA"/>
</dbReference>
<gene>
    <name evidence="1" type="ORF">CHT91_11005</name>
</gene>
<accession>A0A3E2DA62</accession>
<evidence type="ECO:0000313" key="1">
    <source>
        <dbReference type="EMBL" id="RFT42312.1"/>
    </source>
</evidence>
<organism evidence="1 2">
    <name type="scientific">Cutibacterium avidum</name>
    <dbReference type="NCBI Taxonomy" id="33010"/>
    <lineage>
        <taxon>Bacteria</taxon>
        <taxon>Bacillati</taxon>
        <taxon>Actinomycetota</taxon>
        <taxon>Actinomycetes</taxon>
        <taxon>Propionibacteriales</taxon>
        <taxon>Propionibacteriaceae</taxon>
        <taxon>Cutibacterium</taxon>
    </lineage>
</organism>
<comment type="caution">
    <text evidence="1">The sequence shown here is derived from an EMBL/GenBank/DDBJ whole genome shotgun (WGS) entry which is preliminary data.</text>
</comment>